<dbReference type="GO" id="GO:0006357">
    <property type="term" value="P:regulation of transcription by RNA polymerase II"/>
    <property type="evidence" value="ECO:0007669"/>
    <property type="project" value="TreeGrafter"/>
</dbReference>
<evidence type="ECO:0000256" key="9">
    <source>
        <dbReference type="SAM" id="MobiDB-lite"/>
    </source>
</evidence>
<reference evidence="11" key="2">
    <citation type="journal article" date="2015" name="Gigascience">
        <title>Reconstructing a comprehensive transcriptome assembly of a white-pupal translocated strain of the pest fruit fly Bactrocera cucurbitae.</title>
        <authorList>
            <person name="Sim S.B."/>
            <person name="Calla B."/>
            <person name="Hall B."/>
            <person name="DeRego T."/>
            <person name="Geib S.M."/>
        </authorList>
    </citation>
    <scope>NUCLEOTIDE SEQUENCE</scope>
</reference>
<organism evidence="11">
    <name type="scientific">Zeugodacus cucurbitae</name>
    <name type="common">Melon fruit fly</name>
    <name type="synonym">Bactrocera cucurbitae</name>
    <dbReference type="NCBI Taxonomy" id="28588"/>
    <lineage>
        <taxon>Eukaryota</taxon>
        <taxon>Metazoa</taxon>
        <taxon>Ecdysozoa</taxon>
        <taxon>Arthropoda</taxon>
        <taxon>Hexapoda</taxon>
        <taxon>Insecta</taxon>
        <taxon>Pterygota</taxon>
        <taxon>Neoptera</taxon>
        <taxon>Endopterygota</taxon>
        <taxon>Diptera</taxon>
        <taxon>Brachycera</taxon>
        <taxon>Muscomorpha</taxon>
        <taxon>Tephritoidea</taxon>
        <taxon>Tephritidae</taxon>
        <taxon>Zeugodacus</taxon>
        <taxon>Zeugodacus</taxon>
    </lineage>
</organism>
<keyword evidence="5" id="KW-0805">Transcription regulation</keyword>
<keyword evidence="4" id="KW-0524">Neurogenesis</keyword>
<keyword evidence="2" id="KW-0217">Developmental protein</keyword>
<dbReference type="GO" id="GO:0005634">
    <property type="term" value="C:nucleus"/>
    <property type="evidence" value="ECO:0007669"/>
    <property type="project" value="UniProtKB-SubCell"/>
</dbReference>
<dbReference type="GO" id="GO:0007526">
    <property type="term" value="P:larval somatic muscle development"/>
    <property type="evidence" value="ECO:0007669"/>
    <property type="project" value="UniProtKB-ARBA"/>
</dbReference>
<dbReference type="PANTHER" id="PTHR23110:SF111">
    <property type="entry name" value="LONGITUDINALS LACKING PROTEIN, ISOFORMS F_I_K_T"/>
    <property type="match status" value="1"/>
</dbReference>
<dbReference type="Gene3D" id="3.30.710.10">
    <property type="entry name" value="Potassium Channel Kv1.1, Chain A"/>
    <property type="match status" value="1"/>
</dbReference>
<comment type="function">
    <text evidence="8">Putative transcription factor required for axon growth and guidance in the central and peripheral nervous systems. Repels CNS axons away from the midline by promoting the expression of the midline repellent sli and its receptor robo.</text>
</comment>
<dbReference type="SUPFAM" id="SSF54695">
    <property type="entry name" value="POZ domain"/>
    <property type="match status" value="1"/>
</dbReference>
<dbReference type="GO" id="GO:0007464">
    <property type="term" value="P:R3/R4 cell fate commitment"/>
    <property type="evidence" value="ECO:0007669"/>
    <property type="project" value="UniProtKB-ARBA"/>
</dbReference>
<keyword evidence="7" id="KW-0539">Nucleus</keyword>
<dbReference type="SMART" id="SM00225">
    <property type="entry name" value="BTB"/>
    <property type="match status" value="1"/>
</dbReference>
<dbReference type="GO" id="GO:0008406">
    <property type="term" value="P:gonad development"/>
    <property type="evidence" value="ECO:0007669"/>
    <property type="project" value="UniProtKB-ARBA"/>
</dbReference>
<comment type="subcellular location">
    <subcellularLocation>
        <location evidence="1">Nucleus</location>
    </subcellularLocation>
</comment>
<dbReference type="InterPro" id="IPR000210">
    <property type="entry name" value="BTB/POZ_dom"/>
</dbReference>
<feature type="compositionally biased region" description="Gly residues" evidence="9">
    <location>
        <begin position="136"/>
        <end position="149"/>
    </location>
</feature>
<dbReference type="EMBL" id="GBXI01001857">
    <property type="protein sequence ID" value="JAD12435.1"/>
    <property type="molecule type" value="Transcribed_RNA"/>
</dbReference>
<dbReference type="CDD" id="cd18315">
    <property type="entry name" value="BTB_POZ_BAB-like"/>
    <property type="match status" value="1"/>
</dbReference>
<evidence type="ECO:0000256" key="7">
    <source>
        <dbReference type="ARBA" id="ARBA00023242"/>
    </source>
</evidence>
<dbReference type="PROSITE" id="PS50097">
    <property type="entry name" value="BTB"/>
    <property type="match status" value="1"/>
</dbReference>
<dbReference type="GO" id="GO:0016199">
    <property type="term" value="P:axon midline choice point recognition"/>
    <property type="evidence" value="ECO:0007669"/>
    <property type="project" value="UniProtKB-ARBA"/>
</dbReference>
<keyword evidence="3" id="KW-0221">Differentiation</keyword>
<evidence type="ECO:0000256" key="6">
    <source>
        <dbReference type="ARBA" id="ARBA00023163"/>
    </source>
</evidence>
<evidence type="ECO:0000256" key="1">
    <source>
        <dbReference type="ARBA" id="ARBA00004123"/>
    </source>
</evidence>
<dbReference type="GO" id="GO:0035167">
    <property type="term" value="P:larval lymph gland hemopoiesis"/>
    <property type="evidence" value="ECO:0007669"/>
    <property type="project" value="UniProtKB-ARBA"/>
</dbReference>
<feature type="compositionally biased region" description="Low complexity" evidence="9">
    <location>
        <begin position="207"/>
        <end position="227"/>
    </location>
</feature>
<dbReference type="Pfam" id="PF00651">
    <property type="entry name" value="BTB"/>
    <property type="match status" value="1"/>
</dbReference>
<protein>
    <submittedName>
        <fullName evidence="11">Longitudinals lacking protein, isoforms H/M/V</fullName>
    </submittedName>
</protein>
<dbReference type="FunFam" id="3.30.710.10:FF:000091">
    <property type="entry name" value="Lola, isoform F"/>
    <property type="match status" value="1"/>
</dbReference>
<feature type="region of interest" description="Disordered" evidence="9">
    <location>
        <begin position="115"/>
        <end position="227"/>
    </location>
</feature>
<evidence type="ECO:0000256" key="3">
    <source>
        <dbReference type="ARBA" id="ARBA00022782"/>
    </source>
</evidence>
<name>A0A0A1XNI9_ZEUCU</name>
<dbReference type="GO" id="GO:0045467">
    <property type="term" value="P:R7 cell development"/>
    <property type="evidence" value="ECO:0007669"/>
    <property type="project" value="UniProtKB-ARBA"/>
</dbReference>
<evidence type="ECO:0000256" key="2">
    <source>
        <dbReference type="ARBA" id="ARBA00022473"/>
    </source>
</evidence>
<gene>
    <name evidence="11" type="primary">lola_11</name>
    <name evidence="11" type="ORF">g.52315</name>
</gene>
<accession>A0A0A1XNI9</accession>
<dbReference type="GO" id="GO:0045476">
    <property type="term" value="P:nurse cell apoptotic process"/>
    <property type="evidence" value="ECO:0007669"/>
    <property type="project" value="UniProtKB-ARBA"/>
</dbReference>
<feature type="domain" description="BTB" evidence="10">
    <location>
        <begin position="32"/>
        <end position="97"/>
    </location>
</feature>
<dbReference type="AlphaFoldDB" id="A0A0A1XNI9"/>
<evidence type="ECO:0000313" key="11">
    <source>
        <dbReference type="EMBL" id="JAD12435.1"/>
    </source>
</evidence>
<evidence type="ECO:0000256" key="8">
    <source>
        <dbReference type="ARBA" id="ARBA00037382"/>
    </source>
</evidence>
<dbReference type="InterPro" id="IPR011333">
    <property type="entry name" value="SKP1/BTB/POZ_sf"/>
</dbReference>
<keyword evidence="6" id="KW-0804">Transcription</keyword>
<evidence type="ECO:0000256" key="4">
    <source>
        <dbReference type="ARBA" id="ARBA00022902"/>
    </source>
</evidence>
<reference evidence="11" key="1">
    <citation type="submission" date="2014-11" db="EMBL/GenBank/DDBJ databases">
        <authorList>
            <person name="Geib S."/>
        </authorList>
    </citation>
    <scope>NUCLEOTIDE SEQUENCE</scope>
</reference>
<sequence length="251" mass="27872">MEDDQQFCLRWNNHQSTLISVFDTLLENQTLVDCTLAAEGKFLKAHKVVLSACSPFFATLLQQQYDKHPIFILKDVKYQELRAMMDYMYRGEVNISQDQLAALLKAAESLQIKGLSDNRSGGTPKTEQHRGLNVPGSGGSSIGGGGGKLSGYTLEQTQSKRPRVGPSSMETADISGSREGSSSPTRRRRKVRRRSVENAMSDVHDNSNSSQINQSSLQPQQQQQRPRTIIIQPITQLPQQQQQTIPTTKAA</sequence>
<evidence type="ECO:0000256" key="5">
    <source>
        <dbReference type="ARBA" id="ARBA00023015"/>
    </source>
</evidence>
<dbReference type="InterPro" id="IPR051095">
    <property type="entry name" value="Dros_DevTransReg"/>
</dbReference>
<dbReference type="GO" id="GO:0048813">
    <property type="term" value="P:dendrite morphogenesis"/>
    <property type="evidence" value="ECO:0007669"/>
    <property type="project" value="UniProtKB-ARBA"/>
</dbReference>
<dbReference type="PANTHER" id="PTHR23110">
    <property type="entry name" value="BTB DOMAIN TRANSCRIPTION FACTOR"/>
    <property type="match status" value="1"/>
</dbReference>
<proteinExistence type="predicted"/>
<evidence type="ECO:0000259" key="10">
    <source>
        <dbReference type="PROSITE" id="PS50097"/>
    </source>
</evidence>